<reference evidence="1 2" key="1">
    <citation type="journal article" date="2014" name="BMC Genomics">
        <title>Genome and secretome analysis of the hemibiotrophic fungal pathogen, Moniliophthora roreri, which causes frosty pod rot disease of cacao: mechanisms of the biotrophic and necrotrophic phases.</title>
        <authorList>
            <person name="Meinhardt L.W."/>
            <person name="Costa G.G.L."/>
            <person name="Thomazella D.P.T."/>
            <person name="Teixeira P.J.P.L."/>
            <person name="Carazzolle M.F."/>
            <person name="Schuster S.C."/>
            <person name="Carlson J.E."/>
            <person name="Guiltinan M.J."/>
            <person name="Mieczkowski P."/>
            <person name="Farmer A."/>
            <person name="Ramaraj T."/>
            <person name="Crozier J."/>
            <person name="Davis R.E."/>
            <person name="Shao J."/>
            <person name="Melnick R.L."/>
            <person name="Pereira G.A.G."/>
            <person name="Bailey B.A."/>
        </authorList>
    </citation>
    <scope>NUCLEOTIDE SEQUENCE [LARGE SCALE GENOMIC DNA]</scope>
    <source>
        <strain evidence="1 2">MCA 2997</strain>
    </source>
</reference>
<dbReference type="HOGENOM" id="CLU_1521395_0_0_1"/>
<dbReference type="OrthoDB" id="2912905at2759"/>
<sequence>MYKATLCLDPIFEQLAQCMNGGYNQIGSAAFDVIKEFFCNDPAYCDKPTAMAGYARWALESMGPLIYRKPSPPGTVPNVEGTWTKPNRLFESPFIIKMMTKVFSMISGSCGLFSIPVGGLAMAATALKHAFLGKTILAFIPTVEQVLDRHWNWLKEQCGVVENAKKAGAPVFYEPEE</sequence>
<dbReference type="EMBL" id="AWSO01002506">
    <property type="protein sequence ID" value="ESK81387.1"/>
    <property type="molecule type" value="Genomic_DNA"/>
</dbReference>
<feature type="non-terminal residue" evidence="1">
    <location>
        <position position="177"/>
    </location>
</feature>
<gene>
    <name evidence="1" type="ORF">Moror_3714</name>
</gene>
<keyword evidence="2" id="KW-1185">Reference proteome</keyword>
<comment type="caution">
    <text evidence="1">The sequence shown here is derived from an EMBL/GenBank/DDBJ whole genome shotgun (WGS) entry which is preliminary data.</text>
</comment>
<evidence type="ECO:0000313" key="2">
    <source>
        <dbReference type="Proteomes" id="UP000017559"/>
    </source>
</evidence>
<name>V2WIG6_MONRO</name>
<accession>V2WIG6</accession>
<proteinExistence type="predicted"/>
<organism evidence="1 2">
    <name type="scientific">Moniliophthora roreri (strain MCA 2997)</name>
    <name type="common">Cocoa frosty pod rot fungus</name>
    <name type="synonym">Crinipellis roreri</name>
    <dbReference type="NCBI Taxonomy" id="1381753"/>
    <lineage>
        <taxon>Eukaryota</taxon>
        <taxon>Fungi</taxon>
        <taxon>Dikarya</taxon>
        <taxon>Basidiomycota</taxon>
        <taxon>Agaricomycotina</taxon>
        <taxon>Agaricomycetes</taxon>
        <taxon>Agaricomycetidae</taxon>
        <taxon>Agaricales</taxon>
        <taxon>Marasmiineae</taxon>
        <taxon>Marasmiaceae</taxon>
        <taxon>Moniliophthora</taxon>
    </lineage>
</organism>
<dbReference type="Proteomes" id="UP000017559">
    <property type="component" value="Unassembled WGS sequence"/>
</dbReference>
<protein>
    <submittedName>
        <fullName evidence="1">Uncharacterized protein</fullName>
    </submittedName>
</protein>
<dbReference type="AlphaFoldDB" id="V2WIG6"/>
<evidence type="ECO:0000313" key="1">
    <source>
        <dbReference type="EMBL" id="ESK81387.1"/>
    </source>
</evidence>
<dbReference type="KEGG" id="mrr:Moror_3714"/>